<keyword evidence="4" id="KW-1185">Reference proteome</keyword>
<reference evidence="3" key="2">
    <citation type="journal article" date="2007" name="Science">
        <title>Draft genome sequence of the sexually transmitted pathogen Trichomonas vaginalis.</title>
        <authorList>
            <person name="Carlton J.M."/>
            <person name="Hirt R.P."/>
            <person name="Silva J.C."/>
            <person name="Delcher A.L."/>
            <person name="Schatz M."/>
            <person name="Zhao Q."/>
            <person name="Wortman J.R."/>
            <person name="Bidwell S.L."/>
            <person name="Alsmark U.C.M."/>
            <person name="Besteiro S."/>
            <person name="Sicheritz-Ponten T."/>
            <person name="Noel C.J."/>
            <person name="Dacks J.B."/>
            <person name="Foster P.G."/>
            <person name="Simillion C."/>
            <person name="Van de Peer Y."/>
            <person name="Miranda-Saavedra D."/>
            <person name="Barton G.J."/>
            <person name="Westrop G.D."/>
            <person name="Mueller S."/>
            <person name="Dessi D."/>
            <person name="Fiori P.L."/>
            <person name="Ren Q."/>
            <person name="Paulsen I."/>
            <person name="Zhang H."/>
            <person name="Bastida-Corcuera F.D."/>
            <person name="Simoes-Barbosa A."/>
            <person name="Brown M.T."/>
            <person name="Hayes R.D."/>
            <person name="Mukherjee M."/>
            <person name="Okumura C.Y."/>
            <person name="Schneider R."/>
            <person name="Smith A.J."/>
            <person name="Vanacova S."/>
            <person name="Villalvazo M."/>
            <person name="Haas B.J."/>
            <person name="Pertea M."/>
            <person name="Feldblyum T.V."/>
            <person name="Utterback T.R."/>
            <person name="Shu C.L."/>
            <person name="Osoegawa K."/>
            <person name="de Jong P.J."/>
            <person name="Hrdy I."/>
            <person name="Horvathova L."/>
            <person name="Zubacova Z."/>
            <person name="Dolezal P."/>
            <person name="Malik S.B."/>
            <person name="Logsdon J.M. Jr."/>
            <person name="Henze K."/>
            <person name="Gupta A."/>
            <person name="Wang C.C."/>
            <person name="Dunne R.L."/>
            <person name="Upcroft J.A."/>
            <person name="Upcroft P."/>
            <person name="White O."/>
            <person name="Salzberg S.L."/>
            <person name="Tang P."/>
            <person name="Chiu C.-H."/>
            <person name="Lee Y.-S."/>
            <person name="Embley T.M."/>
            <person name="Coombs G.H."/>
            <person name="Mottram J.C."/>
            <person name="Tachezy J."/>
            <person name="Fraser-Liggett C.M."/>
            <person name="Johnson P.J."/>
        </authorList>
    </citation>
    <scope>NUCLEOTIDE SEQUENCE [LARGE SCALE GENOMIC DNA]</scope>
    <source>
        <strain evidence="3">G3</strain>
    </source>
</reference>
<feature type="compositionally biased region" description="Basic and acidic residues" evidence="2">
    <location>
        <begin position="11"/>
        <end position="28"/>
    </location>
</feature>
<gene>
    <name evidence="3" type="ORF">TVAG_214280</name>
</gene>
<reference evidence="3" key="1">
    <citation type="submission" date="2006-10" db="EMBL/GenBank/DDBJ databases">
        <authorList>
            <person name="Amadeo P."/>
            <person name="Zhao Q."/>
            <person name="Wortman J."/>
            <person name="Fraser-Liggett C."/>
            <person name="Carlton J."/>
        </authorList>
    </citation>
    <scope>NUCLEOTIDE SEQUENCE</scope>
    <source>
        <strain evidence="3">G3</strain>
    </source>
</reference>
<evidence type="ECO:0000313" key="3">
    <source>
        <dbReference type="EMBL" id="EAY19203.1"/>
    </source>
</evidence>
<dbReference type="EMBL" id="DS113210">
    <property type="protein sequence ID" value="EAY19203.1"/>
    <property type="molecule type" value="Genomic_DNA"/>
</dbReference>
<dbReference type="Proteomes" id="UP000001542">
    <property type="component" value="Unassembled WGS sequence"/>
</dbReference>
<sequence length="279" mass="31565">MSPPRKSSKRSNPEKPVKEPKAAKGKQEENIEAAKLVLTPKVGWTAENFSYLKTVPTENIADDLYAMFGIPLEYKDDKTKSPYHVFIEFNMSSFQFAKQFSDTTKAISIIAILSDYISSVPAYSSAKEAFSVWIEKATSQLKSLDFTPNEEQAVLTYLNKNVRANSHILQFVLTKESVEGINLYRTVIVETKDMSDAEAAAAAQKQSEFEQQQRLLEQAMKEKKEAEEKQRQAELAVAIEQIVTENFAKIQSVLDQRNDALIAQIMDLEQKIDNPKSRK</sequence>
<feature type="coiled-coil region" evidence="1">
    <location>
        <begin position="202"/>
        <end position="236"/>
    </location>
</feature>
<dbReference type="VEuPathDB" id="TrichDB:TVAGG3_0169650"/>
<accession>A2DK32</accession>
<evidence type="ECO:0000256" key="1">
    <source>
        <dbReference type="SAM" id="Coils"/>
    </source>
</evidence>
<evidence type="ECO:0000313" key="4">
    <source>
        <dbReference type="Proteomes" id="UP000001542"/>
    </source>
</evidence>
<evidence type="ECO:0000256" key="2">
    <source>
        <dbReference type="SAM" id="MobiDB-lite"/>
    </source>
</evidence>
<dbReference type="AlphaFoldDB" id="A2DK32"/>
<dbReference type="InParanoid" id="A2DK32"/>
<protein>
    <submittedName>
        <fullName evidence="3">Uncharacterized protein</fullName>
    </submittedName>
</protein>
<dbReference type="KEGG" id="tva:5464728"/>
<organism evidence="3 4">
    <name type="scientific">Trichomonas vaginalis (strain ATCC PRA-98 / G3)</name>
    <dbReference type="NCBI Taxonomy" id="412133"/>
    <lineage>
        <taxon>Eukaryota</taxon>
        <taxon>Metamonada</taxon>
        <taxon>Parabasalia</taxon>
        <taxon>Trichomonadida</taxon>
        <taxon>Trichomonadidae</taxon>
        <taxon>Trichomonas</taxon>
    </lineage>
</organism>
<dbReference type="VEuPathDB" id="TrichDB:TVAG_214280"/>
<name>A2DK32_TRIV3</name>
<proteinExistence type="predicted"/>
<keyword evidence="1" id="KW-0175">Coiled coil</keyword>
<feature type="region of interest" description="Disordered" evidence="2">
    <location>
        <begin position="1"/>
        <end position="28"/>
    </location>
</feature>
<dbReference type="RefSeq" id="XP_001580189.1">
    <property type="nucleotide sequence ID" value="XM_001580139.1"/>
</dbReference>